<organism evidence="1 2">
    <name type="scientific">Dreissena polymorpha</name>
    <name type="common">Zebra mussel</name>
    <name type="synonym">Mytilus polymorpha</name>
    <dbReference type="NCBI Taxonomy" id="45954"/>
    <lineage>
        <taxon>Eukaryota</taxon>
        <taxon>Metazoa</taxon>
        <taxon>Spiralia</taxon>
        <taxon>Lophotrochozoa</taxon>
        <taxon>Mollusca</taxon>
        <taxon>Bivalvia</taxon>
        <taxon>Autobranchia</taxon>
        <taxon>Heteroconchia</taxon>
        <taxon>Euheterodonta</taxon>
        <taxon>Imparidentia</taxon>
        <taxon>Neoheterodontei</taxon>
        <taxon>Myida</taxon>
        <taxon>Dreissenoidea</taxon>
        <taxon>Dreissenidae</taxon>
        <taxon>Dreissena</taxon>
    </lineage>
</organism>
<evidence type="ECO:0000313" key="1">
    <source>
        <dbReference type="EMBL" id="KAH3775140.1"/>
    </source>
</evidence>
<protein>
    <submittedName>
        <fullName evidence="1">Uncharacterized protein</fullName>
    </submittedName>
</protein>
<accession>A0A9D4EB66</accession>
<dbReference type="AlphaFoldDB" id="A0A9D4EB66"/>
<proteinExistence type="predicted"/>
<name>A0A9D4EB66_DREPO</name>
<dbReference type="Proteomes" id="UP000828390">
    <property type="component" value="Unassembled WGS sequence"/>
</dbReference>
<reference evidence="1" key="2">
    <citation type="submission" date="2020-11" db="EMBL/GenBank/DDBJ databases">
        <authorList>
            <person name="McCartney M.A."/>
            <person name="Auch B."/>
            <person name="Kono T."/>
            <person name="Mallez S."/>
            <person name="Becker A."/>
            <person name="Gohl D.M."/>
            <person name="Silverstein K.A.T."/>
            <person name="Koren S."/>
            <person name="Bechman K.B."/>
            <person name="Herman A."/>
            <person name="Abrahante J.E."/>
            <person name="Garbe J."/>
        </authorList>
    </citation>
    <scope>NUCLEOTIDE SEQUENCE</scope>
    <source>
        <strain evidence="1">Duluth1</strain>
        <tissue evidence="1">Whole animal</tissue>
    </source>
</reference>
<evidence type="ECO:0000313" key="2">
    <source>
        <dbReference type="Proteomes" id="UP000828390"/>
    </source>
</evidence>
<keyword evidence="2" id="KW-1185">Reference proteome</keyword>
<comment type="caution">
    <text evidence="1">The sequence shown here is derived from an EMBL/GenBank/DDBJ whole genome shotgun (WGS) entry which is preliminary data.</text>
</comment>
<dbReference type="EMBL" id="JAIWYP010000009">
    <property type="protein sequence ID" value="KAH3775140.1"/>
    <property type="molecule type" value="Genomic_DNA"/>
</dbReference>
<gene>
    <name evidence="1" type="ORF">DPMN_176537</name>
</gene>
<reference evidence="1" key="1">
    <citation type="journal article" date="2019" name="bioRxiv">
        <title>The Genome of the Zebra Mussel, Dreissena polymorpha: A Resource for Invasive Species Research.</title>
        <authorList>
            <person name="McCartney M.A."/>
            <person name="Auch B."/>
            <person name="Kono T."/>
            <person name="Mallez S."/>
            <person name="Zhang Y."/>
            <person name="Obille A."/>
            <person name="Becker A."/>
            <person name="Abrahante J.E."/>
            <person name="Garbe J."/>
            <person name="Badalamenti J.P."/>
            <person name="Herman A."/>
            <person name="Mangelson H."/>
            <person name="Liachko I."/>
            <person name="Sullivan S."/>
            <person name="Sone E.D."/>
            <person name="Koren S."/>
            <person name="Silverstein K.A.T."/>
            <person name="Beckman K.B."/>
            <person name="Gohl D.M."/>
        </authorList>
    </citation>
    <scope>NUCLEOTIDE SEQUENCE</scope>
    <source>
        <strain evidence="1">Duluth1</strain>
        <tissue evidence="1">Whole animal</tissue>
    </source>
</reference>
<sequence length="96" mass="11114">MASYSTCVLQKDILHSINNIQQERTNASAYQQVGVEQNQWQRPITEFGYCRPNWFIQIASSAYVGNIDFDKAEWAESRQAVDEVMGWILKDLRNQA</sequence>